<gene>
    <name evidence="2" type="ORF">M011DRAFT_473795</name>
</gene>
<evidence type="ECO:0000313" key="3">
    <source>
        <dbReference type="Proteomes" id="UP000799440"/>
    </source>
</evidence>
<keyword evidence="1" id="KW-0175">Coiled coil</keyword>
<accession>A0A6A6VL21</accession>
<name>A0A6A6VL21_9PLEO</name>
<evidence type="ECO:0000313" key="2">
    <source>
        <dbReference type="EMBL" id="KAF2751298.1"/>
    </source>
</evidence>
<sequence>MERGYDRHLLDQINRLKKENEYLKETARLNREISKLRQDNEHLTKENARLTADNTRLKKENARVVAEQKLNIFEQVAADASPHRKRSRRNRTYDYGRYSVSYSSDDSTRPMRPVTPATKYASNLLAPLTLCPPQKAPAVSGAKNMEPGIKMVKDALAKLVKDDIVKAGKHDIVKVESSDRVKVEKSD</sequence>
<protein>
    <submittedName>
        <fullName evidence="2">Uncharacterized protein</fullName>
    </submittedName>
</protein>
<reference evidence="2" key="1">
    <citation type="journal article" date="2020" name="Stud. Mycol.">
        <title>101 Dothideomycetes genomes: a test case for predicting lifestyles and emergence of pathogens.</title>
        <authorList>
            <person name="Haridas S."/>
            <person name="Albert R."/>
            <person name="Binder M."/>
            <person name="Bloem J."/>
            <person name="Labutti K."/>
            <person name="Salamov A."/>
            <person name="Andreopoulos B."/>
            <person name="Baker S."/>
            <person name="Barry K."/>
            <person name="Bills G."/>
            <person name="Bluhm B."/>
            <person name="Cannon C."/>
            <person name="Castanera R."/>
            <person name="Culley D."/>
            <person name="Daum C."/>
            <person name="Ezra D."/>
            <person name="Gonzalez J."/>
            <person name="Henrissat B."/>
            <person name="Kuo A."/>
            <person name="Liang C."/>
            <person name="Lipzen A."/>
            <person name="Lutzoni F."/>
            <person name="Magnuson J."/>
            <person name="Mondo S."/>
            <person name="Nolan M."/>
            <person name="Ohm R."/>
            <person name="Pangilinan J."/>
            <person name="Park H.-J."/>
            <person name="Ramirez L."/>
            <person name="Alfaro M."/>
            <person name="Sun H."/>
            <person name="Tritt A."/>
            <person name="Yoshinaga Y."/>
            <person name="Zwiers L.-H."/>
            <person name="Turgeon B."/>
            <person name="Goodwin S."/>
            <person name="Spatafora J."/>
            <person name="Crous P."/>
            <person name="Grigoriev I."/>
        </authorList>
    </citation>
    <scope>NUCLEOTIDE SEQUENCE</scope>
    <source>
        <strain evidence="2">CBS 119925</strain>
    </source>
</reference>
<feature type="coiled-coil region" evidence="1">
    <location>
        <begin position="19"/>
        <end position="67"/>
    </location>
</feature>
<evidence type="ECO:0000256" key="1">
    <source>
        <dbReference type="SAM" id="Coils"/>
    </source>
</evidence>
<dbReference type="Gene3D" id="1.20.5.170">
    <property type="match status" value="1"/>
</dbReference>
<proteinExistence type="predicted"/>
<dbReference type="AlphaFoldDB" id="A0A6A6VL21"/>
<dbReference type="EMBL" id="MU006562">
    <property type="protein sequence ID" value="KAF2751298.1"/>
    <property type="molecule type" value="Genomic_DNA"/>
</dbReference>
<dbReference type="Proteomes" id="UP000799440">
    <property type="component" value="Unassembled WGS sequence"/>
</dbReference>
<organism evidence="2 3">
    <name type="scientific">Sporormia fimetaria CBS 119925</name>
    <dbReference type="NCBI Taxonomy" id="1340428"/>
    <lineage>
        <taxon>Eukaryota</taxon>
        <taxon>Fungi</taxon>
        <taxon>Dikarya</taxon>
        <taxon>Ascomycota</taxon>
        <taxon>Pezizomycotina</taxon>
        <taxon>Dothideomycetes</taxon>
        <taxon>Pleosporomycetidae</taxon>
        <taxon>Pleosporales</taxon>
        <taxon>Sporormiaceae</taxon>
        <taxon>Sporormia</taxon>
    </lineage>
</organism>
<keyword evidence="3" id="KW-1185">Reference proteome</keyword>